<evidence type="ECO:0000256" key="1">
    <source>
        <dbReference type="SAM" id="Phobius"/>
    </source>
</evidence>
<evidence type="ECO:0000313" key="3">
    <source>
        <dbReference type="EMBL" id="MBS2100888.1"/>
    </source>
</evidence>
<keyword evidence="1" id="KW-0472">Membrane</keyword>
<keyword evidence="1" id="KW-0812">Transmembrane</keyword>
<feature type="chain" id="PRO_5047015962" description="Tetratricopeptide repeat protein" evidence="2">
    <location>
        <begin position="26"/>
        <end position="366"/>
    </location>
</feature>
<dbReference type="Gene3D" id="1.25.40.10">
    <property type="entry name" value="Tetratricopeptide repeat domain"/>
    <property type="match status" value="2"/>
</dbReference>
<dbReference type="InterPro" id="IPR011990">
    <property type="entry name" value="TPR-like_helical_dom_sf"/>
</dbReference>
<dbReference type="SUPFAM" id="SSF48452">
    <property type="entry name" value="TPR-like"/>
    <property type="match status" value="1"/>
</dbReference>
<dbReference type="RefSeq" id="WP_212219621.1">
    <property type="nucleotide sequence ID" value="NZ_JAGUCO010000031.1"/>
</dbReference>
<evidence type="ECO:0000313" key="4">
    <source>
        <dbReference type="Proteomes" id="UP000708576"/>
    </source>
</evidence>
<protein>
    <recommendedName>
        <fullName evidence="5">Tetratricopeptide repeat protein</fullName>
    </recommendedName>
</protein>
<reference evidence="3 4" key="1">
    <citation type="journal article" date="2015" name="Int. J. Syst. Evol. Microbiol.">
        <title>Carboxylicivirga linearis sp. nov., isolated from a sea cucumber culture pond.</title>
        <authorList>
            <person name="Wang F.Q."/>
            <person name="Zhou Y.X."/>
            <person name="Lin X.Z."/>
            <person name="Chen G.J."/>
            <person name="Du Z.J."/>
        </authorList>
    </citation>
    <scope>NUCLEOTIDE SEQUENCE [LARGE SCALE GENOMIC DNA]</scope>
    <source>
        <strain evidence="3 4">FB218</strain>
    </source>
</reference>
<keyword evidence="1" id="KW-1133">Transmembrane helix</keyword>
<gene>
    <name evidence="3" type="ORF">KEM10_21560</name>
</gene>
<accession>A0ABS5K180</accession>
<name>A0ABS5K180_9BACT</name>
<dbReference type="EMBL" id="JAGUCO010000031">
    <property type="protein sequence ID" value="MBS2100888.1"/>
    <property type="molecule type" value="Genomic_DNA"/>
</dbReference>
<keyword evidence="4" id="KW-1185">Reference proteome</keyword>
<feature type="transmembrane region" description="Helical" evidence="1">
    <location>
        <begin position="340"/>
        <end position="360"/>
    </location>
</feature>
<proteinExistence type="predicted"/>
<evidence type="ECO:0000256" key="2">
    <source>
        <dbReference type="SAM" id="SignalP"/>
    </source>
</evidence>
<dbReference type="SMART" id="SM00028">
    <property type="entry name" value="TPR"/>
    <property type="match status" value="3"/>
</dbReference>
<feature type="signal peptide" evidence="2">
    <location>
        <begin position="1"/>
        <end position="25"/>
    </location>
</feature>
<sequence length="366" mass="41905">MRNRVYNILVFVLLCFTFLVNSALANEVDSVVKCLSQARKKVYTYPDEAVQLLDSLQIHATLTDLQQIELLKLKASANAAQYNSYRAIEYAKEALRLAEKINSTEWQVINLAFIGNQYYIINVKDEVINYLNRAESIISNKELNDSMRYINGNIYFLKAINFKENLDGDIAIKYFKKAIHVYEQVDSRSTSRNIGISLIQMGYIYNEQKQLDSANVCYDKALSLVKDQSLQDIYLYAQLGKSNVLSSQKKFREAIAKLNFLFDSLGLPSDPALLSELYEALADNYLAVNDITHYTLNSNKRDSVLNHMILQEQLVIDNLIAGNIKSNKVEVERYMKRHNVIVFTLGIVVLVLVIKLVFVFKKYIGN</sequence>
<comment type="caution">
    <text evidence="3">The sequence shown here is derived from an EMBL/GenBank/DDBJ whole genome shotgun (WGS) entry which is preliminary data.</text>
</comment>
<dbReference type="Proteomes" id="UP000708576">
    <property type="component" value="Unassembled WGS sequence"/>
</dbReference>
<dbReference type="InterPro" id="IPR019734">
    <property type="entry name" value="TPR_rpt"/>
</dbReference>
<organism evidence="3 4">
    <name type="scientific">Carboxylicivirga linearis</name>
    <dbReference type="NCBI Taxonomy" id="1628157"/>
    <lineage>
        <taxon>Bacteria</taxon>
        <taxon>Pseudomonadati</taxon>
        <taxon>Bacteroidota</taxon>
        <taxon>Bacteroidia</taxon>
        <taxon>Marinilabiliales</taxon>
        <taxon>Marinilabiliaceae</taxon>
        <taxon>Carboxylicivirga</taxon>
    </lineage>
</organism>
<keyword evidence="2" id="KW-0732">Signal</keyword>
<evidence type="ECO:0008006" key="5">
    <source>
        <dbReference type="Google" id="ProtNLM"/>
    </source>
</evidence>